<protein>
    <recommendedName>
        <fullName evidence="4">tRNA modification GTPase</fullName>
    </recommendedName>
</protein>
<sequence>MRKILLSFILMCTLLNSYAQSEFVKGYFINNNKDTINCLIKDLDWRDNPKTFKYQIFEGSTIKIASIKDIQEFKTHNSWKYKRFTVDIDRSVTALSPISKNIEPKFKTETIFLKQIVAGDANLYMYNENSVERYFFNIKEDSVQQLISKKYMVDRNIIKTNKTYKKQLWDNLKCDNIKIGDIKKTKYLKKDLTKIFNKFNNGTDPEYKEEVVKKYRKGINIWIKANYNSMSASFQHPTLAFNKFNFESKQRLSPEIEAEIYLPYNNNSWAIIVTPSFQSYKSKGEVIIAESLTQTTTSLLAIDYNSIVIPFGLRRYFLLNKKSMLFIDASFAFNFEIKSKIYSDRTDILNYDINTKENFVLGIGYNYKEKYRLELTYGLPKDLLNDYPAIKAEYSILSLKIGYRLFGKKNK</sequence>
<dbReference type="OrthoDB" id="921445at2"/>
<comment type="caution">
    <text evidence="2">The sequence shown here is derived from an EMBL/GenBank/DDBJ whole genome shotgun (WGS) entry which is preliminary data.</text>
</comment>
<keyword evidence="1" id="KW-0732">Signal</keyword>
<evidence type="ECO:0008006" key="4">
    <source>
        <dbReference type="Google" id="ProtNLM"/>
    </source>
</evidence>
<gene>
    <name evidence="2" type="ORF">EO244_03755</name>
</gene>
<dbReference type="RefSeq" id="WP_129253065.1">
    <property type="nucleotide sequence ID" value="NZ_SAXA01000002.1"/>
</dbReference>
<dbReference type="EMBL" id="SAXA01000002">
    <property type="protein sequence ID" value="RXQ96756.1"/>
    <property type="molecule type" value="Genomic_DNA"/>
</dbReference>
<keyword evidence="3" id="KW-1185">Reference proteome</keyword>
<feature type="signal peptide" evidence="1">
    <location>
        <begin position="1"/>
        <end position="19"/>
    </location>
</feature>
<proteinExistence type="predicted"/>
<organism evidence="2 3">
    <name type="scientific">Ancylomarina salipaludis</name>
    <dbReference type="NCBI Taxonomy" id="2501299"/>
    <lineage>
        <taxon>Bacteria</taxon>
        <taxon>Pseudomonadati</taxon>
        <taxon>Bacteroidota</taxon>
        <taxon>Bacteroidia</taxon>
        <taxon>Marinilabiliales</taxon>
        <taxon>Marinifilaceae</taxon>
        <taxon>Ancylomarina</taxon>
    </lineage>
</organism>
<dbReference type="AlphaFoldDB" id="A0A4Q1JQL0"/>
<name>A0A4Q1JQL0_9BACT</name>
<feature type="chain" id="PRO_5020884629" description="tRNA modification GTPase" evidence="1">
    <location>
        <begin position="20"/>
        <end position="411"/>
    </location>
</feature>
<reference evidence="2 3" key="1">
    <citation type="submission" date="2019-01" db="EMBL/GenBank/DDBJ databases">
        <title>Ancylomarina salipaludis sp. nov., isolated from a salt marsh.</title>
        <authorList>
            <person name="Yoon J.-H."/>
        </authorList>
    </citation>
    <scope>NUCLEOTIDE SEQUENCE [LARGE SCALE GENOMIC DNA]</scope>
    <source>
        <strain evidence="2 3">SHSM-M15</strain>
    </source>
</reference>
<accession>A0A4Q1JQL0</accession>
<dbReference type="Proteomes" id="UP000289703">
    <property type="component" value="Unassembled WGS sequence"/>
</dbReference>
<evidence type="ECO:0000256" key="1">
    <source>
        <dbReference type="SAM" id="SignalP"/>
    </source>
</evidence>
<evidence type="ECO:0000313" key="2">
    <source>
        <dbReference type="EMBL" id="RXQ96756.1"/>
    </source>
</evidence>
<evidence type="ECO:0000313" key="3">
    <source>
        <dbReference type="Proteomes" id="UP000289703"/>
    </source>
</evidence>